<organism evidence="1 2">
    <name type="scientific">Paramuricea clavata</name>
    <name type="common">Red gorgonian</name>
    <name type="synonym">Violescent sea-whip</name>
    <dbReference type="NCBI Taxonomy" id="317549"/>
    <lineage>
        <taxon>Eukaryota</taxon>
        <taxon>Metazoa</taxon>
        <taxon>Cnidaria</taxon>
        <taxon>Anthozoa</taxon>
        <taxon>Octocorallia</taxon>
        <taxon>Malacalcyonacea</taxon>
        <taxon>Plexauridae</taxon>
        <taxon>Paramuricea</taxon>
    </lineage>
</organism>
<dbReference type="AlphaFoldDB" id="A0A6S7KBI4"/>
<dbReference type="PANTHER" id="PTHR33050">
    <property type="entry name" value="REVERSE TRANSCRIPTASE DOMAIN-CONTAINING PROTEIN"/>
    <property type="match status" value="1"/>
</dbReference>
<comment type="caution">
    <text evidence="1">The sequence shown here is derived from an EMBL/GenBank/DDBJ whole genome shotgun (WGS) entry which is preliminary data.</text>
</comment>
<accession>A0A6S7KBI4</accession>
<protein>
    <submittedName>
        <fullName evidence="1">Pre-mRNA-splicing factor cwc-26</fullName>
    </submittedName>
</protein>
<sequence length="181" mass="19817">MPGVMYGPLHYRSLEMSKTVALQVTRGNYDKAMVLPSSAKCDLNWWVDNVETAYNVVSNGESDLTMTTDASKTGWGCTLQDLPTGGQWTPEEASGHINFLEIKAVLLGLQSFGDKVADRHVKVLIDNTTAVSCLNQMGTAYSMGVWITTAHNPGVANIVADQESRKTSSDLEWALDLKIYQ</sequence>
<keyword evidence="2" id="KW-1185">Reference proteome</keyword>
<dbReference type="CDD" id="cd09275">
    <property type="entry name" value="RNase_HI_RT_DIRS1"/>
    <property type="match status" value="1"/>
</dbReference>
<proteinExistence type="predicted"/>
<name>A0A6S7KBI4_PARCT</name>
<evidence type="ECO:0000313" key="2">
    <source>
        <dbReference type="Proteomes" id="UP001152795"/>
    </source>
</evidence>
<reference evidence="1" key="1">
    <citation type="submission" date="2020-04" db="EMBL/GenBank/DDBJ databases">
        <authorList>
            <person name="Alioto T."/>
            <person name="Alioto T."/>
            <person name="Gomez Garrido J."/>
        </authorList>
    </citation>
    <scope>NUCLEOTIDE SEQUENCE</scope>
    <source>
        <strain evidence="1">A484AB</strain>
    </source>
</reference>
<gene>
    <name evidence="1" type="ORF">PACLA_8A008171</name>
</gene>
<evidence type="ECO:0000313" key="1">
    <source>
        <dbReference type="EMBL" id="CAB4025002.1"/>
    </source>
</evidence>
<dbReference type="InterPro" id="IPR052055">
    <property type="entry name" value="Hepadnavirus_pol/RT"/>
</dbReference>
<dbReference type="OrthoDB" id="5987091at2759"/>
<dbReference type="Proteomes" id="UP001152795">
    <property type="component" value="Unassembled WGS sequence"/>
</dbReference>
<dbReference type="PANTHER" id="PTHR33050:SF7">
    <property type="entry name" value="RIBONUCLEASE H"/>
    <property type="match status" value="1"/>
</dbReference>
<dbReference type="EMBL" id="CACRXK020013352">
    <property type="protein sequence ID" value="CAB4025002.1"/>
    <property type="molecule type" value="Genomic_DNA"/>
</dbReference>